<evidence type="ECO:0000256" key="8">
    <source>
        <dbReference type="ARBA" id="ARBA00030057"/>
    </source>
</evidence>
<dbReference type="InterPro" id="IPR002315">
    <property type="entry name" value="tRNA-synt_gly"/>
</dbReference>
<evidence type="ECO:0000256" key="1">
    <source>
        <dbReference type="ARBA" id="ARBA00008226"/>
    </source>
</evidence>
<reference evidence="10" key="1">
    <citation type="submission" date="2022-08" db="EMBL/GenBank/DDBJ databases">
        <title>Novel sulfate-reducing endosymbionts in the free-living metamonad Anaeramoeba.</title>
        <authorList>
            <person name="Jerlstrom-Hultqvist J."/>
            <person name="Cepicka I."/>
            <person name="Gallot-Lavallee L."/>
            <person name="Salas-Leiva D."/>
            <person name="Curtis B.A."/>
            <person name="Zahonova K."/>
            <person name="Pipaliya S."/>
            <person name="Dacks J."/>
            <person name="Roger A.J."/>
        </authorList>
    </citation>
    <scope>NUCLEOTIDE SEQUENCE</scope>
    <source>
        <strain evidence="10">Schooner1</strain>
    </source>
</reference>
<proteinExistence type="inferred from homology"/>
<name>A0ABQ8XCG2_9EUKA</name>
<dbReference type="Proteomes" id="UP001150062">
    <property type="component" value="Unassembled WGS sequence"/>
</dbReference>
<organism evidence="10 11">
    <name type="scientific">Anaeramoeba flamelloides</name>
    <dbReference type="NCBI Taxonomy" id="1746091"/>
    <lineage>
        <taxon>Eukaryota</taxon>
        <taxon>Metamonada</taxon>
        <taxon>Anaeramoebidae</taxon>
        <taxon>Anaeramoeba</taxon>
    </lineage>
</organism>
<dbReference type="SUPFAM" id="SSF55681">
    <property type="entry name" value="Class II aaRS and biotin synthetases"/>
    <property type="match status" value="1"/>
</dbReference>
<evidence type="ECO:0000256" key="6">
    <source>
        <dbReference type="ARBA" id="ARBA00022917"/>
    </source>
</evidence>
<dbReference type="EMBL" id="JAOAOG010000318">
    <property type="protein sequence ID" value="KAJ6229727.1"/>
    <property type="molecule type" value="Genomic_DNA"/>
</dbReference>
<dbReference type="Gene3D" id="3.30.40.230">
    <property type="match status" value="1"/>
</dbReference>
<comment type="caution">
    <text evidence="10">The sequence shown here is derived from an EMBL/GenBank/DDBJ whole genome shotgun (WGS) entry which is preliminary data.</text>
</comment>
<evidence type="ECO:0000256" key="4">
    <source>
        <dbReference type="ARBA" id="ARBA00022741"/>
    </source>
</evidence>
<keyword evidence="6" id="KW-0648">Protein biosynthesis</keyword>
<dbReference type="InterPro" id="IPR004154">
    <property type="entry name" value="Anticodon-bd"/>
</dbReference>
<dbReference type="GO" id="GO:0016874">
    <property type="term" value="F:ligase activity"/>
    <property type="evidence" value="ECO:0007669"/>
    <property type="project" value="UniProtKB-KW"/>
</dbReference>
<dbReference type="InterPro" id="IPR033731">
    <property type="entry name" value="GlyRS-like_core"/>
</dbReference>
<dbReference type="InterPro" id="IPR027031">
    <property type="entry name" value="Gly-tRNA_synthase/POLG2"/>
</dbReference>
<dbReference type="SUPFAM" id="SSF52954">
    <property type="entry name" value="Class II aaRS ABD-related"/>
    <property type="match status" value="1"/>
</dbReference>
<dbReference type="NCBIfam" id="TIGR00389">
    <property type="entry name" value="glyS_dimeric"/>
    <property type="match status" value="1"/>
</dbReference>
<comment type="similarity">
    <text evidence="1">Belongs to the class-II aminoacyl-tRNA synthetase family.</text>
</comment>
<dbReference type="PROSITE" id="PS50862">
    <property type="entry name" value="AA_TRNA_LIGASE_II"/>
    <property type="match status" value="1"/>
</dbReference>
<evidence type="ECO:0000256" key="2">
    <source>
        <dbReference type="ARBA" id="ARBA00012829"/>
    </source>
</evidence>
<dbReference type="Gene3D" id="3.30.930.10">
    <property type="entry name" value="Bira Bifunctional Protein, Domain 2"/>
    <property type="match status" value="1"/>
</dbReference>
<evidence type="ECO:0000313" key="10">
    <source>
        <dbReference type="EMBL" id="KAJ6229727.1"/>
    </source>
</evidence>
<evidence type="ECO:0000313" key="11">
    <source>
        <dbReference type="Proteomes" id="UP001150062"/>
    </source>
</evidence>
<evidence type="ECO:0000256" key="7">
    <source>
        <dbReference type="ARBA" id="ARBA00023146"/>
    </source>
</evidence>
<dbReference type="EC" id="6.1.1.14" evidence="2"/>
<dbReference type="Pfam" id="PF00587">
    <property type="entry name" value="tRNA-synt_2b"/>
    <property type="match status" value="1"/>
</dbReference>
<feature type="domain" description="Aminoacyl-transfer RNA synthetases class-II family profile" evidence="9">
    <location>
        <begin position="35"/>
        <end position="522"/>
    </location>
</feature>
<dbReference type="InterPro" id="IPR036621">
    <property type="entry name" value="Anticodon-bd_dom_sf"/>
</dbReference>
<keyword evidence="3 10" id="KW-0436">Ligase</keyword>
<dbReference type="PRINTS" id="PR01043">
    <property type="entry name" value="TRNASYNTHGLY"/>
</dbReference>
<evidence type="ECO:0000256" key="5">
    <source>
        <dbReference type="ARBA" id="ARBA00022840"/>
    </source>
</evidence>
<sequence length="648" mass="74991">MKVNSHYNRELPKKIPVRVLRYENEFAKYLKTNKEQLDNVIVRRFFYTQTAEIYGGTKGLFDLGPPGCALKQSILKLWRQHFTIQEGMLEVESTMLTPSIVFDSSGHTKRFHDFVVQDLETNECSRADHILEDWMEKLIEEKPKNKEEYQLVKIKADSYTKEEIDELFEKYQITTKSGNKFSKAKPFNLMFGTQIGPLGSSKGFLRPETAQGIFVNFKRLLEYNGGKLPFACSQIGTSFRNEISPRQGLIRVREFPMAEIEHFVDPLDKSCKKFEILKDLEISLFPKGRQENNEGCIVMKLGEAVEKKMINNETLAYYMGRTYLFLKKVGLKEEGLRFRQHLDNEMAHYAQDCWDAEALTSYGWVEIAGHADRAAYDLSAHMKHSKQDMRVFIGYDVPRVEEVLVFKPKMPAFGKHFKRDTRFLMDYLKSESAESIIQLINEELFIKNKESYTLKVDEEKCFQITPELIQIVKTKKKKTGRRFVPSVIEPSFGIGRIMYCVLEHSFYVRQDEELKNVFQFTPFVAPVKCCVLPISMREEFEPSINKVAYALGSAGISRKIDVSGATIGKRYARTDEIGIPFTVTIDFQTIEDGSVTLRERDSTKQVRGTLKEIVYAIQMLLKGKKDGGFEWEDVLSKYTQVKRPEKEK</sequence>
<accession>A0ABQ8XCG2</accession>
<evidence type="ECO:0000256" key="3">
    <source>
        <dbReference type="ARBA" id="ARBA00022598"/>
    </source>
</evidence>
<evidence type="ECO:0000259" key="9">
    <source>
        <dbReference type="PROSITE" id="PS50862"/>
    </source>
</evidence>
<keyword evidence="5" id="KW-0067">ATP-binding</keyword>
<keyword evidence="11" id="KW-1185">Reference proteome</keyword>
<dbReference type="Pfam" id="PF03129">
    <property type="entry name" value="HGTP_anticodon"/>
    <property type="match status" value="1"/>
</dbReference>
<keyword evidence="7" id="KW-0030">Aminoacyl-tRNA synthetase</keyword>
<dbReference type="PANTHER" id="PTHR10745">
    <property type="entry name" value="GLYCYL-TRNA SYNTHETASE/DNA POLYMERASE SUBUNIT GAMMA-2"/>
    <property type="match status" value="1"/>
</dbReference>
<dbReference type="CDD" id="cd00858">
    <property type="entry name" value="GlyRS_anticodon"/>
    <property type="match status" value="1"/>
</dbReference>
<dbReference type="PANTHER" id="PTHR10745:SF0">
    <property type="entry name" value="GLYCINE--TRNA LIGASE"/>
    <property type="match status" value="1"/>
</dbReference>
<dbReference type="InterPro" id="IPR002314">
    <property type="entry name" value="aa-tRNA-synt_IIb"/>
</dbReference>
<keyword evidence="4" id="KW-0547">Nucleotide-binding</keyword>
<protein>
    <recommendedName>
        <fullName evidence="2">glycine--tRNA ligase</fullName>
        <ecNumber evidence="2">6.1.1.14</ecNumber>
    </recommendedName>
    <alternativeName>
        <fullName evidence="8">Diadenosine tetraphosphate synthetase</fullName>
    </alternativeName>
</protein>
<gene>
    <name evidence="10" type="ORF">M0813_07510</name>
</gene>
<dbReference type="Gene3D" id="3.40.50.800">
    <property type="entry name" value="Anticodon-binding domain"/>
    <property type="match status" value="1"/>
</dbReference>
<dbReference type="Gene3D" id="3.30.720.200">
    <property type="match status" value="1"/>
</dbReference>
<dbReference type="NCBIfam" id="NF003211">
    <property type="entry name" value="PRK04173.1"/>
    <property type="match status" value="1"/>
</dbReference>
<dbReference type="CDD" id="cd00774">
    <property type="entry name" value="GlyRS-like_core"/>
    <property type="match status" value="1"/>
</dbReference>
<dbReference type="InterPro" id="IPR006195">
    <property type="entry name" value="aa-tRNA-synth_II"/>
</dbReference>
<dbReference type="InterPro" id="IPR045864">
    <property type="entry name" value="aa-tRNA-synth_II/BPL/LPL"/>
</dbReference>